<dbReference type="EMBL" id="LNYX01000031">
    <property type="protein sequence ID" value="KTD61594.1"/>
    <property type="molecule type" value="Genomic_DNA"/>
</dbReference>
<name>A0A0W0YXG8_LEGSP</name>
<dbReference type="PANTHER" id="PTHR33908:SF11">
    <property type="entry name" value="MEMBRANE PROTEIN"/>
    <property type="match status" value="1"/>
</dbReference>
<evidence type="ECO:0000256" key="8">
    <source>
        <dbReference type="SAM" id="Phobius"/>
    </source>
</evidence>
<dbReference type="InterPro" id="IPR050297">
    <property type="entry name" value="LipidA_mod_glycosyltrf_83"/>
</dbReference>
<keyword evidence="2" id="KW-1003">Cell membrane</keyword>
<keyword evidence="3 10" id="KW-0328">Glycosyltransferase</keyword>
<feature type="transmembrane region" description="Helical" evidence="8">
    <location>
        <begin position="25"/>
        <end position="44"/>
    </location>
</feature>
<dbReference type="AlphaFoldDB" id="A0A0W0YXG8"/>
<dbReference type="PANTHER" id="PTHR33908">
    <property type="entry name" value="MANNOSYLTRANSFERASE YKCB-RELATED"/>
    <property type="match status" value="1"/>
</dbReference>
<keyword evidence="5 8" id="KW-0812">Transmembrane</keyword>
<evidence type="ECO:0000256" key="5">
    <source>
        <dbReference type="ARBA" id="ARBA00022692"/>
    </source>
</evidence>
<evidence type="ECO:0000256" key="3">
    <source>
        <dbReference type="ARBA" id="ARBA00022676"/>
    </source>
</evidence>
<dbReference type="GO" id="GO:0005886">
    <property type="term" value="C:plasma membrane"/>
    <property type="evidence" value="ECO:0007669"/>
    <property type="project" value="UniProtKB-SubCell"/>
</dbReference>
<keyword evidence="7 8" id="KW-0472">Membrane</keyword>
<feature type="transmembrane region" description="Helical" evidence="8">
    <location>
        <begin position="342"/>
        <end position="363"/>
    </location>
</feature>
<evidence type="ECO:0000313" key="11">
    <source>
        <dbReference type="Proteomes" id="UP000054877"/>
    </source>
</evidence>
<feature type="domain" description="Glycosyltransferase RgtA/B/C/D-like" evidence="9">
    <location>
        <begin position="68"/>
        <end position="227"/>
    </location>
</feature>
<organism evidence="10 11">
    <name type="scientific">Legionella spiritensis</name>
    <dbReference type="NCBI Taxonomy" id="452"/>
    <lineage>
        <taxon>Bacteria</taxon>
        <taxon>Pseudomonadati</taxon>
        <taxon>Pseudomonadota</taxon>
        <taxon>Gammaproteobacteria</taxon>
        <taxon>Legionellales</taxon>
        <taxon>Legionellaceae</taxon>
        <taxon>Legionella</taxon>
    </lineage>
</organism>
<dbReference type="OrthoDB" id="108054at2"/>
<evidence type="ECO:0000259" key="9">
    <source>
        <dbReference type="Pfam" id="PF13231"/>
    </source>
</evidence>
<evidence type="ECO:0000256" key="6">
    <source>
        <dbReference type="ARBA" id="ARBA00022989"/>
    </source>
</evidence>
<feature type="transmembrane region" description="Helical" evidence="8">
    <location>
        <begin position="250"/>
        <end position="272"/>
    </location>
</feature>
<dbReference type="STRING" id="452.Lspi_2224"/>
<keyword evidence="11" id="KW-1185">Reference proteome</keyword>
<dbReference type="InterPro" id="IPR038731">
    <property type="entry name" value="RgtA/B/C-like"/>
</dbReference>
<dbReference type="PATRIC" id="fig|452.5.peg.2454"/>
<evidence type="ECO:0000256" key="2">
    <source>
        <dbReference type="ARBA" id="ARBA00022475"/>
    </source>
</evidence>
<dbReference type="Pfam" id="PF13231">
    <property type="entry name" value="PMT_2"/>
    <property type="match status" value="1"/>
</dbReference>
<proteinExistence type="predicted"/>
<dbReference type="Proteomes" id="UP000054877">
    <property type="component" value="Unassembled WGS sequence"/>
</dbReference>
<gene>
    <name evidence="10" type="ORF">Lspi_2224</name>
</gene>
<sequence length="521" mass="60810">MMSNAADKTPVRIKNNRFIHHRKDLWFICFILLISLLLHLFFLSEKNLLPEEAYYWNYANHLDIGYLDHPPMVAFLIKLSTTLFGINELSVRITTLVCWFFTALFSFKWSDRIAGQSGLYALLVVAILPFFFLQSLIITPDAPLILCWSAALYYLYGALVMEDTRSWYAAGIWIGLGLLSKYTIVLLGPVTLLYMVITPSARFWFFRREPYLCALIAGLLFTPVIYWNATHEWMSFVFQFNRRIEDINHFSFLSFIGLLALFLLPPGVVHLWQLLKSNLPDTKRHHENTLQFLRIYTFSPLLFFAFFSIRHEIKFNWIGPVILALIPWMALLIARHSKIRAIWFYGSTGMLLIYAILISMITIGSPTMVYQQLFRKFIAWDDLTQQLHAIAKQVESKAEARPVFVPLERYHISSELSFYQARLQADGRLNHAYPIISRHIFGEGSLMYSYWDGFPNLAGKNLILVSQDRDHFDNPNLTRQILVKSPLTMIWSHNPNHHTPLKPYYYQIVRMKQNTLQKSTP</sequence>
<feature type="transmembrane region" description="Helical" evidence="8">
    <location>
        <begin position="316"/>
        <end position="336"/>
    </location>
</feature>
<reference evidence="10 11" key="1">
    <citation type="submission" date="2015-11" db="EMBL/GenBank/DDBJ databases">
        <title>Genomic analysis of 38 Legionella species identifies large and diverse effector repertoires.</title>
        <authorList>
            <person name="Burstein D."/>
            <person name="Amaro F."/>
            <person name="Zusman T."/>
            <person name="Lifshitz Z."/>
            <person name="Cohen O."/>
            <person name="Gilbert J.A."/>
            <person name="Pupko T."/>
            <person name="Shuman H.A."/>
            <person name="Segal G."/>
        </authorList>
    </citation>
    <scope>NUCLEOTIDE SEQUENCE [LARGE SCALE GENOMIC DNA]</scope>
    <source>
        <strain evidence="10 11">Mt.St.Helens-9</strain>
    </source>
</reference>
<keyword evidence="4 10" id="KW-0808">Transferase</keyword>
<protein>
    <submittedName>
        <fullName evidence="10">Dolichyl-phosphate mannosyltransferase</fullName>
    </submittedName>
</protein>
<evidence type="ECO:0000256" key="1">
    <source>
        <dbReference type="ARBA" id="ARBA00004651"/>
    </source>
</evidence>
<feature type="transmembrane region" description="Helical" evidence="8">
    <location>
        <begin position="143"/>
        <end position="161"/>
    </location>
</feature>
<comment type="caution">
    <text evidence="10">The sequence shown here is derived from an EMBL/GenBank/DDBJ whole genome shotgun (WGS) entry which is preliminary data.</text>
</comment>
<feature type="transmembrane region" description="Helical" evidence="8">
    <location>
        <begin position="173"/>
        <end position="197"/>
    </location>
</feature>
<feature type="transmembrane region" description="Helical" evidence="8">
    <location>
        <begin position="89"/>
        <end position="107"/>
    </location>
</feature>
<dbReference type="RefSeq" id="WP_058484137.1">
    <property type="nucleotide sequence ID" value="NZ_CAAAII010000001.1"/>
</dbReference>
<evidence type="ECO:0000256" key="4">
    <source>
        <dbReference type="ARBA" id="ARBA00022679"/>
    </source>
</evidence>
<evidence type="ECO:0000313" key="10">
    <source>
        <dbReference type="EMBL" id="KTD61594.1"/>
    </source>
</evidence>
<feature type="transmembrane region" description="Helical" evidence="8">
    <location>
        <begin position="119"/>
        <end position="137"/>
    </location>
</feature>
<feature type="transmembrane region" description="Helical" evidence="8">
    <location>
        <begin position="209"/>
        <end position="229"/>
    </location>
</feature>
<evidence type="ECO:0000256" key="7">
    <source>
        <dbReference type="ARBA" id="ARBA00023136"/>
    </source>
</evidence>
<accession>A0A0W0YXG8</accession>
<feature type="transmembrane region" description="Helical" evidence="8">
    <location>
        <begin position="292"/>
        <end position="309"/>
    </location>
</feature>
<keyword evidence="6 8" id="KW-1133">Transmembrane helix</keyword>
<dbReference type="GO" id="GO:0009103">
    <property type="term" value="P:lipopolysaccharide biosynthetic process"/>
    <property type="evidence" value="ECO:0007669"/>
    <property type="project" value="UniProtKB-ARBA"/>
</dbReference>
<dbReference type="GO" id="GO:0016763">
    <property type="term" value="F:pentosyltransferase activity"/>
    <property type="evidence" value="ECO:0007669"/>
    <property type="project" value="TreeGrafter"/>
</dbReference>
<comment type="subcellular location">
    <subcellularLocation>
        <location evidence="1">Cell membrane</location>
        <topology evidence="1">Multi-pass membrane protein</topology>
    </subcellularLocation>
</comment>